<dbReference type="EMBL" id="QDGZ01000009">
    <property type="protein sequence ID" value="PVG81236.1"/>
    <property type="molecule type" value="Genomic_DNA"/>
</dbReference>
<evidence type="ECO:0000313" key="2">
    <source>
        <dbReference type="EMBL" id="PVG81236.1"/>
    </source>
</evidence>
<reference evidence="2 3" key="1">
    <citation type="submission" date="2018-04" db="EMBL/GenBank/DDBJ databases">
        <title>Genome of Nocardioides gansuensis WSJ-1.</title>
        <authorList>
            <person name="Wu S."/>
            <person name="Wang G."/>
        </authorList>
    </citation>
    <scope>NUCLEOTIDE SEQUENCE [LARGE SCALE GENOMIC DNA]</scope>
    <source>
        <strain evidence="2 3">WSJ-1</strain>
    </source>
</reference>
<keyword evidence="3" id="KW-1185">Reference proteome</keyword>
<comment type="caution">
    <text evidence="2">The sequence shown here is derived from an EMBL/GenBank/DDBJ whole genome shotgun (WGS) entry which is preliminary data.</text>
</comment>
<dbReference type="OrthoDB" id="3790986at2"/>
<accession>A0A2T8F691</accession>
<gene>
    <name evidence="2" type="ORF">DDE18_19000</name>
</gene>
<dbReference type="RefSeq" id="WP_116573853.1">
    <property type="nucleotide sequence ID" value="NZ_QDGZ01000009.1"/>
</dbReference>
<evidence type="ECO:0000313" key="3">
    <source>
        <dbReference type="Proteomes" id="UP000246018"/>
    </source>
</evidence>
<keyword evidence="1" id="KW-0732">Signal</keyword>
<feature type="signal peptide" evidence="1">
    <location>
        <begin position="1"/>
        <end position="23"/>
    </location>
</feature>
<proteinExistence type="predicted"/>
<evidence type="ECO:0000256" key="1">
    <source>
        <dbReference type="SAM" id="SignalP"/>
    </source>
</evidence>
<dbReference type="Proteomes" id="UP000246018">
    <property type="component" value="Unassembled WGS sequence"/>
</dbReference>
<dbReference type="AlphaFoldDB" id="A0A2T8F691"/>
<protein>
    <submittedName>
        <fullName evidence="2">Uncharacterized protein</fullName>
    </submittedName>
</protein>
<name>A0A2T8F691_9ACTN</name>
<feature type="chain" id="PRO_5015761525" evidence="1">
    <location>
        <begin position="24"/>
        <end position="191"/>
    </location>
</feature>
<sequence length="191" mass="20700">MRSLSITSAAALLLATTAIPASAARLDTTDPAGDVWKIIDANAAESRPTDHVVNVDVTGVWIKHGARRVVVKASFAELTLNDDTVTFWIDVKSDRRLERSVQVWSSPEAEDGDAKVLDETGSETGCVGLTHVIDRDLDRITVTVPARCLGRPTWLRHKAWASALTDRGWFIDPAGTGGSEQAAWSARIRRG</sequence>
<organism evidence="2 3">
    <name type="scientific">Nocardioides gansuensis</name>
    <dbReference type="NCBI Taxonomy" id="2138300"/>
    <lineage>
        <taxon>Bacteria</taxon>
        <taxon>Bacillati</taxon>
        <taxon>Actinomycetota</taxon>
        <taxon>Actinomycetes</taxon>
        <taxon>Propionibacteriales</taxon>
        <taxon>Nocardioidaceae</taxon>
        <taxon>Nocardioides</taxon>
    </lineage>
</organism>